<keyword evidence="8 10" id="KW-0594">Phospholipid biosynthesis</keyword>
<feature type="transmembrane region" description="Helical" evidence="10">
    <location>
        <begin position="6"/>
        <end position="23"/>
    </location>
</feature>
<comment type="function">
    <text evidence="10">Catalyzes the transfer of an acyl group from acyl-phosphate (acyl-PO(4)) to glycerol-3-phosphate (G3P) to form lysophosphatidic acid (LPA). This enzyme utilizes acyl-phosphate as fatty acyl donor, but not acyl-CoA or acyl-ACP.</text>
</comment>
<dbReference type="RefSeq" id="WP_006829172.1">
    <property type="nucleotide sequence ID" value="NZ_AJYB01000015.1"/>
</dbReference>
<dbReference type="GO" id="GO:0008654">
    <property type="term" value="P:phospholipid biosynthetic process"/>
    <property type="evidence" value="ECO:0007669"/>
    <property type="project" value="UniProtKB-UniRule"/>
</dbReference>
<keyword evidence="5 10" id="KW-1133">Transmembrane helix</keyword>
<dbReference type="Pfam" id="PF02660">
    <property type="entry name" value="G3P_acyltransf"/>
    <property type="match status" value="1"/>
</dbReference>
<evidence type="ECO:0000256" key="8">
    <source>
        <dbReference type="ARBA" id="ARBA00023209"/>
    </source>
</evidence>
<feature type="transmembrane region" description="Helical" evidence="10">
    <location>
        <begin position="143"/>
        <end position="171"/>
    </location>
</feature>
<evidence type="ECO:0000313" key="12">
    <source>
        <dbReference type="Proteomes" id="UP000004725"/>
    </source>
</evidence>
<organism evidence="11 12">
    <name type="scientific">Planococcus antarcticus DSM 14505</name>
    <dbReference type="NCBI Taxonomy" id="1185653"/>
    <lineage>
        <taxon>Bacteria</taxon>
        <taxon>Bacillati</taxon>
        <taxon>Bacillota</taxon>
        <taxon>Bacilli</taxon>
        <taxon>Bacillales</taxon>
        <taxon>Caryophanaceae</taxon>
        <taxon>Planococcus</taxon>
    </lineage>
</organism>
<dbReference type="PANTHER" id="PTHR30309:SF0">
    <property type="entry name" value="GLYCEROL-3-PHOSPHATE ACYLTRANSFERASE-RELATED"/>
    <property type="match status" value="1"/>
</dbReference>
<evidence type="ECO:0000256" key="10">
    <source>
        <dbReference type="HAMAP-Rule" id="MF_01043"/>
    </source>
</evidence>
<comment type="caution">
    <text evidence="11">The sequence shown here is derived from an EMBL/GenBank/DDBJ whole genome shotgun (WGS) entry which is preliminary data.</text>
</comment>
<evidence type="ECO:0000313" key="11">
    <source>
        <dbReference type="EMBL" id="EIM07478.1"/>
    </source>
</evidence>
<reference evidence="11 12" key="1">
    <citation type="journal article" date="2012" name="J. Bacteriol.">
        <title>Genome Sequence of the Antarctic Psychrophile Bacterium Planococcus antarcticus DSM 14505.</title>
        <authorList>
            <person name="Margolles A."/>
            <person name="Gueimonde M."/>
            <person name="Sanchez B."/>
        </authorList>
    </citation>
    <scope>NUCLEOTIDE SEQUENCE [LARGE SCALE GENOMIC DNA]</scope>
    <source>
        <strain evidence="11 12">DSM 14505</strain>
    </source>
</reference>
<evidence type="ECO:0000256" key="2">
    <source>
        <dbReference type="ARBA" id="ARBA00022516"/>
    </source>
</evidence>
<name>A0AA87IPU3_9BACL</name>
<keyword evidence="4 10" id="KW-0812">Transmembrane</keyword>
<dbReference type="GO" id="GO:0005886">
    <property type="term" value="C:plasma membrane"/>
    <property type="evidence" value="ECO:0007669"/>
    <property type="project" value="UniProtKB-SubCell"/>
</dbReference>
<proteinExistence type="inferred from homology"/>
<dbReference type="GO" id="GO:0043772">
    <property type="term" value="F:acyl-phosphate glycerol-3-phosphate acyltransferase activity"/>
    <property type="evidence" value="ECO:0007669"/>
    <property type="project" value="UniProtKB-UniRule"/>
</dbReference>
<comment type="subunit">
    <text evidence="10">Probably interacts with PlsX.</text>
</comment>
<evidence type="ECO:0000256" key="3">
    <source>
        <dbReference type="ARBA" id="ARBA00022679"/>
    </source>
</evidence>
<comment type="similarity">
    <text evidence="10">Belongs to the PlsY family.</text>
</comment>
<dbReference type="SMART" id="SM01207">
    <property type="entry name" value="G3P_acyltransf"/>
    <property type="match status" value="1"/>
</dbReference>
<dbReference type="AlphaFoldDB" id="A0AA87IPU3"/>
<dbReference type="PANTHER" id="PTHR30309">
    <property type="entry name" value="INNER MEMBRANE PROTEIN YGIH"/>
    <property type="match status" value="1"/>
</dbReference>
<evidence type="ECO:0000256" key="4">
    <source>
        <dbReference type="ARBA" id="ARBA00022692"/>
    </source>
</evidence>
<dbReference type="HAMAP" id="MF_01043">
    <property type="entry name" value="PlsY"/>
    <property type="match status" value="1"/>
</dbReference>
<evidence type="ECO:0000256" key="1">
    <source>
        <dbReference type="ARBA" id="ARBA00022475"/>
    </source>
</evidence>
<keyword evidence="7 10" id="KW-0472">Membrane</keyword>
<comment type="pathway">
    <text evidence="10">Lipid metabolism; phospholipid metabolism.</text>
</comment>
<evidence type="ECO:0000256" key="9">
    <source>
        <dbReference type="ARBA" id="ARBA00023264"/>
    </source>
</evidence>
<dbReference type="EC" id="2.3.1.275" evidence="10"/>
<accession>A0AA87IPU3</accession>
<keyword evidence="9 10" id="KW-1208">Phospholipid metabolism</keyword>
<comment type="catalytic activity">
    <reaction evidence="10">
        <text>an acyl phosphate + sn-glycerol 3-phosphate = a 1-acyl-sn-glycero-3-phosphate + phosphate</text>
        <dbReference type="Rhea" id="RHEA:34075"/>
        <dbReference type="ChEBI" id="CHEBI:43474"/>
        <dbReference type="ChEBI" id="CHEBI:57597"/>
        <dbReference type="ChEBI" id="CHEBI:57970"/>
        <dbReference type="ChEBI" id="CHEBI:59918"/>
        <dbReference type="EC" id="2.3.1.275"/>
    </reaction>
</comment>
<dbReference type="Proteomes" id="UP000004725">
    <property type="component" value="Unassembled WGS sequence"/>
</dbReference>
<evidence type="ECO:0000256" key="6">
    <source>
        <dbReference type="ARBA" id="ARBA00023098"/>
    </source>
</evidence>
<evidence type="ECO:0000256" key="5">
    <source>
        <dbReference type="ARBA" id="ARBA00022989"/>
    </source>
</evidence>
<protein>
    <recommendedName>
        <fullName evidence="10">Glycerol-3-phosphate acyltransferase</fullName>
    </recommendedName>
    <alternativeName>
        <fullName evidence="10">Acyl-PO4 G3P acyltransferase</fullName>
    </alternativeName>
    <alternativeName>
        <fullName evidence="10">Acyl-phosphate--glycerol-3-phosphate acyltransferase</fullName>
    </alternativeName>
    <alternativeName>
        <fullName evidence="10">G3P acyltransferase</fullName>
        <shortName evidence="10">GPAT</shortName>
        <ecNumber evidence="10">2.3.1.275</ecNumber>
    </alternativeName>
    <alternativeName>
        <fullName evidence="10">Lysophosphatidic acid synthase</fullName>
        <shortName evidence="10">LPA synthase</shortName>
    </alternativeName>
</protein>
<keyword evidence="3 10" id="KW-0808">Transferase</keyword>
<keyword evidence="1 10" id="KW-1003">Cell membrane</keyword>
<dbReference type="InterPro" id="IPR003811">
    <property type="entry name" value="G3P_acylTferase_PlsY"/>
</dbReference>
<comment type="subcellular location">
    <subcellularLocation>
        <location evidence="10">Cell membrane</location>
        <topology evidence="10">Multi-pass membrane protein</topology>
    </subcellularLocation>
</comment>
<feature type="transmembrane region" description="Helical" evidence="10">
    <location>
        <begin position="107"/>
        <end position="131"/>
    </location>
</feature>
<evidence type="ECO:0000256" key="7">
    <source>
        <dbReference type="ARBA" id="ARBA00023136"/>
    </source>
</evidence>
<keyword evidence="6 10" id="KW-0443">Lipid metabolism</keyword>
<keyword evidence="2 10" id="KW-0444">Lipid biosynthesis</keyword>
<gene>
    <name evidence="10" type="primary">plsY</name>
    <name evidence="11" type="ORF">A1A1_05832</name>
</gene>
<sequence>MIVYWLLSYCIGNFLTAWWIGKWKGIDLRQQRSGNLGARNAGAILGKPAFLLTFLGDASKGAIVVWIGFFYNFPIWQIAVAGLAVILGHMFPFWLKYRGGKGIATFIGITFCLTPDLFLAMLILFLAFFPWFKSSTLSMLASFAGFIVMSIILQVWPITLPLIVAIIIIVIKHKSDIRESFNSRFRSPPV</sequence>
<dbReference type="EMBL" id="AJYB01000015">
    <property type="protein sequence ID" value="EIM07478.1"/>
    <property type="molecule type" value="Genomic_DNA"/>
</dbReference>
<feature type="transmembrane region" description="Helical" evidence="10">
    <location>
        <begin position="75"/>
        <end position="95"/>
    </location>
</feature>